<organism evidence="2 3">
    <name type="scientific">Schizothecium vesticola</name>
    <dbReference type="NCBI Taxonomy" id="314040"/>
    <lineage>
        <taxon>Eukaryota</taxon>
        <taxon>Fungi</taxon>
        <taxon>Dikarya</taxon>
        <taxon>Ascomycota</taxon>
        <taxon>Pezizomycotina</taxon>
        <taxon>Sordariomycetes</taxon>
        <taxon>Sordariomycetidae</taxon>
        <taxon>Sordariales</taxon>
        <taxon>Schizotheciaceae</taxon>
        <taxon>Schizothecium</taxon>
    </lineage>
</organism>
<gene>
    <name evidence="2" type="ORF">B0T18DRAFT_239755</name>
</gene>
<protein>
    <submittedName>
        <fullName evidence="2">Uncharacterized protein</fullName>
    </submittedName>
</protein>
<reference evidence="2" key="1">
    <citation type="submission" date="2023-06" db="EMBL/GenBank/DDBJ databases">
        <title>Genome-scale phylogeny and comparative genomics of the fungal order Sordariales.</title>
        <authorList>
            <consortium name="Lawrence Berkeley National Laboratory"/>
            <person name="Hensen N."/>
            <person name="Bonometti L."/>
            <person name="Westerberg I."/>
            <person name="Brannstrom I.O."/>
            <person name="Guillou S."/>
            <person name="Cros-Aarteil S."/>
            <person name="Calhoun S."/>
            <person name="Haridas S."/>
            <person name="Kuo A."/>
            <person name="Mondo S."/>
            <person name="Pangilinan J."/>
            <person name="Riley R."/>
            <person name="LaButti K."/>
            <person name="Andreopoulos B."/>
            <person name="Lipzen A."/>
            <person name="Chen C."/>
            <person name="Yanf M."/>
            <person name="Daum C."/>
            <person name="Ng V."/>
            <person name="Clum A."/>
            <person name="Steindorff A."/>
            <person name="Ohm R."/>
            <person name="Martin F."/>
            <person name="Silar P."/>
            <person name="Natvig D."/>
            <person name="Lalanne C."/>
            <person name="Gautier V."/>
            <person name="Ament-velasquez S.L."/>
            <person name="Kruys A."/>
            <person name="Hutchinson M.I."/>
            <person name="Powell A.J."/>
            <person name="Barry K."/>
            <person name="Miller A.N."/>
            <person name="Grigoriev I.V."/>
            <person name="Debuchy R."/>
            <person name="Gladieux P."/>
            <person name="Thoren M.H."/>
            <person name="Johannesson H."/>
        </authorList>
    </citation>
    <scope>NUCLEOTIDE SEQUENCE</scope>
    <source>
        <strain evidence="2">SMH3187-1</strain>
    </source>
</reference>
<evidence type="ECO:0000313" key="3">
    <source>
        <dbReference type="Proteomes" id="UP001172155"/>
    </source>
</evidence>
<proteinExistence type="predicted"/>
<name>A0AA40EGX6_9PEZI</name>
<feature type="compositionally biased region" description="Basic and acidic residues" evidence="1">
    <location>
        <begin position="1"/>
        <end position="11"/>
    </location>
</feature>
<evidence type="ECO:0000256" key="1">
    <source>
        <dbReference type="SAM" id="MobiDB-lite"/>
    </source>
</evidence>
<accession>A0AA40EGX6</accession>
<dbReference type="EMBL" id="JAUKUD010000007">
    <property type="protein sequence ID" value="KAK0738142.1"/>
    <property type="molecule type" value="Genomic_DNA"/>
</dbReference>
<dbReference type="Proteomes" id="UP001172155">
    <property type="component" value="Unassembled WGS sequence"/>
</dbReference>
<comment type="caution">
    <text evidence="2">The sequence shown here is derived from an EMBL/GenBank/DDBJ whole genome shotgun (WGS) entry which is preliminary data.</text>
</comment>
<dbReference type="AlphaFoldDB" id="A0AA40EGX6"/>
<feature type="region of interest" description="Disordered" evidence="1">
    <location>
        <begin position="1"/>
        <end position="36"/>
    </location>
</feature>
<evidence type="ECO:0000313" key="2">
    <source>
        <dbReference type="EMBL" id="KAK0738142.1"/>
    </source>
</evidence>
<keyword evidence="3" id="KW-1185">Reference proteome</keyword>
<sequence length="227" mass="24336">MRLLTNRDQRGRVSTAGPPPSPIFSTTTRKISSDPPCLPGSRPAFYIEYLFGGVLQRGKLTVHAVWKLSVARRDNPVGTISAAAGAHGRLSCDDGLGHFCPPRSIEVSHLRPQGSQGCGKKDFLQSQTVGPIGTGNVDATPPTVQHSIHDKSTTSLIGADTTGKILCCHPYHAFDGLATADTTMLDVGPQNLSPPKPHRQQRAGAVVSTKNQTFNHTMWRAECSVFC</sequence>